<dbReference type="EMBL" id="CAKOFQ010006671">
    <property type="protein sequence ID" value="CAH1957495.1"/>
    <property type="molecule type" value="Genomic_DNA"/>
</dbReference>
<dbReference type="PANTHER" id="PTHR12107:SF0">
    <property type="entry name" value="STARGAZIN (MAMMALIAN CALCIUM CHANNEL) HOMOLOG"/>
    <property type="match status" value="1"/>
</dbReference>
<dbReference type="OrthoDB" id="9990458at2759"/>
<keyword evidence="7" id="KW-1185">Reference proteome</keyword>
<evidence type="ECO:0000256" key="3">
    <source>
        <dbReference type="ARBA" id="ARBA00022989"/>
    </source>
</evidence>
<dbReference type="GO" id="GO:0051968">
    <property type="term" value="P:positive regulation of synaptic transmission, glutamatergic"/>
    <property type="evidence" value="ECO:0007669"/>
    <property type="project" value="TreeGrafter"/>
</dbReference>
<evidence type="ECO:0000313" key="6">
    <source>
        <dbReference type="EMBL" id="CAH1957495.1"/>
    </source>
</evidence>
<keyword evidence="2 5" id="KW-0812">Transmembrane</keyword>
<gene>
    <name evidence="6" type="ORF">ACAOBT_LOCUS2124</name>
</gene>
<keyword evidence="3 5" id="KW-1133">Transmembrane helix</keyword>
<comment type="subcellular location">
    <subcellularLocation>
        <location evidence="1">Membrane</location>
        <topology evidence="1">Multi-pass membrane protein</topology>
    </subcellularLocation>
</comment>
<proteinExistence type="predicted"/>
<evidence type="ECO:0000256" key="5">
    <source>
        <dbReference type="SAM" id="Phobius"/>
    </source>
</evidence>
<feature type="transmembrane region" description="Helical" evidence="5">
    <location>
        <begin position="29"/>
        <end position="48"/>
    </location>
</feature>
<dbReference type="GO" id="GO:0099590">
    <property type="term" value="P:neurotransmitter receptor internalization"/>
    <property type="evidence" value="ECO:0007669"/>
    <property type="project" value="TreeGrafter"/>
</dbReference>
<dbReference type="InterPro" id="IPR051072">
    <property type="entry name" value="CACNG_subunit"/>
</dbReference>
<dbReference type="GO" id="GO:0016247">
    <property type="term" value="F:channel regulator activity"/>
    <property type="evidence" value="ECO:0007669"/>
    <property type="project" value="TreeGrafter"/>
</dbReference>
<dbReference type="GO" id="GO:0032281">
    <property type="term" value="C:AMPA glutamate receptor complex"/>
    <property type="evidence" value="ECO:0007669"/>
    <property type="project" value="TreeGrafter"/>
</dbReference>
<evidence type="ECO:0000313" key="7">
    <source>
        <dbReference type="Proteomes" id="UP001152888"/>
    </source>
</evidence>
<dbReference type="GO" id="GO:0005245">
    <property type="term" value="F:voltage-gated calcium channel activity"/>
    <property type="evidence" value="ECO:0007669"/>
    <property type="project" value="TreeGrafter"/>
</dbReference>
<feature type="transmembrane region" description="Helical" evidence="5">
    <location>
        <begin position="60"/>
        <end position="83"/>
    </location>
</feature>
<dbReference type="Gene3D" id="1.20.140.150">
    <property type="match status" value="1"/>
</dbReference>
<dbReference type="GO" id="GO:0098943">
    <property type="term" value="P:neurotransmitter receptor transport, postsynaptic endosome to lysosome"/>
    <property type="evidence" value="ECO:0007669"/>
    <property type="project" value="TreeGrafter"/>
</dbReference>
<reference evidence="6" key="1">
    <citation type="submission" date="2022-03" db="EMBL/GenBank/DDBJ databases">
        <authorList>
            <person name="Sayadi A."/>
        </authorList>
    </citation>
    <scope>NUCLEOTIDE SEQUENCE</scope>
</reference>
<dbReference type="GO" id="GO:0019226">
    <property type="term" value="P:transmission of nerve impulse"/>
    <property type="evidence" value="ECO:0007669"/>
    <property type="project" value="TreeGrafter"/>
</dbReference>
<feature type="transmembrane region" description="Helical" evidence="5">
    <location>
        <begin position="106"/>
        <end position="134"/>
    </location>
</feature>
<sequence length="327" mass="37349">MIDYFSEEVYSPDPTDSTLAIPYTVTKSIIFILLGSIFVLIGYIFCILGQCLKNKTRCSLIAGVVFIQTGLAMMCGLIMYIAIFKSEVGSKLRPRSQLRPAAFEYYYGYSFIVYVSGVVFTQLSGVSCIFLYLYRAQYDWKRKQLEDHKRGDRPGVNHYSHHIDSTELYPCRRHPSSYVNSNSASHYHRNASSSAADQKRFYLSKEQLPTSPCSLHQTRSQSNSVKDVSTFYDFPPPPTISYQFPDQRNYRLPRDVTSNTMSTTADVAIEEFLSEQFESDYSPSIQRECEFVTFDLDQPLPLRAPSVVSINSNRNGRTDTLRRTTPV</sequence>
<evidence type="ECO:0000256" key="1">
    <source>
        <dbReference type="ARBA" id="ARBA00004141"/>
    </source>
</evidence>
<dbReference type="GO" id="GO:0098970">
    <property type="term" value="P:postsynaptic neurotransmitter receptor diffusion trapping"/>
    <property type="evidence" value="ECO:0007669"/>
    <property type="project" value="TreeGrafter"/>
</dbReference>
<accession>A0A9P0JM99</accession>
<dbReference type="AlphaFoldDB" id="A0A9P0JM99"/>
<evidence type="ECO:0008006" key="8">
    <source>
        <dbReference type="Google" id="ProtNLM"/>
    </source>
</evidence>
<comment type="caution">
    <text evidence="6">The sequence shown here is derived from an EMBL/GenBank/DDBJ whole genome shotgun (WGS) entry which is preliminary data.</text>
</comment>
<dbReference type="Proteomes" id="UP001152888">
    <property type="component" value="Unassembled WGS sequence"/>
</dbReference>
<organism evidence="6 7">
    <name type="scientific">Acanthoscelides obtectus</name>
    <name type="common">Bean weevil</name>
    <name type="synonym">Bruchus obtectus</name>
    <dbReference type="NCBI Taxonomy" id="200917"/>
    <lineage>
        <taxon>Eukaryota</taxon>
        <taxon>Metazoa</taxon>
        <taxon>Ecdysozoa</taxon>
        <taxon>Arthropoda</taxon>
        <taxon>Hexapoda</taxon>
        <taxon>Insecta</taxon>
        <taxon>Pterygota</taxon>
        <taxon>Neoptera</taxon>
        <taxon>Endopterygota</taxon>
        <taxon>Coleoptera</taxon>
        <taxon>Polyphaga</taxon>
        <taxon>Cucujiformia</taxon>
        <taxon>Chrysomeloidea</taxon>
        <taxon>Chrysomelidae</taxon>
        <taxon>Bruchinae</taxon>
        <taxon>Bruchini</taxon>
        <taxon>Acanthoscelides</taxon>
    </lineage>
</organism>
<protein>
    <recommendedName>
        <fullName evidence="8">Voltage-dependent calcium channel gamma-5 subunit</fullName>
    </recommendedName>
</protein>
<dbReference type="GO" id="GO:0098839">
    <property type="term" value="C:postsynaptic density membrane"/>
    <property type="evidence" value="ECO:0007669"/>
    <property type="project" value="TreeGrafter"/>
</dbReference>
<keyword evidence="4 5" id="KW-0472">Membrane</keyword>
<name>A0A9P0JM99_ACAOB</name>
<evidence type="ECO:0000256" key="2">
    <source>
        <dbReference type="ARBA" id="ARBA00022692"/>
    </source>
</evidence>
<dbReference type="PANTHER" id="PTHR12107">
    <property type="entry name" value="VOLTAGE-DEPENDENT CALCIUM CHANNEL GAMMA SUBUNIT"/>
    <property type="match status" value="1"/>
</dbReference>
<dbReference type="InterPro" id="IPR004031">
    <property type="entry name" value="PMP22/EMP/MP20/Claudin"/>
</dbReference>
<evidence type="ECO:0000256" key="4">
    <source>
        <dbReference type="ARBA" id="ARBA00023136"/>
    </source>
</evidence>
<dbReference type="Pfam" id="PF13903">
    <property type="entry name" value="Claudin_2"/>
    <property type="match status" value="1"/>
</dbReference>